<dbReference type="GO" id="GO:0005509">
    <property type="term" value="F:calcium ion binding"/>
    <property type="evidence" value="ECO:0007669"/>
    <property type="project" value="InterPro"/>
</dbReference>
<feature type="domain" description="EGF-like" evidence="10">
    <location>
        <begin position="561"/>
        <end position="600"/>
    </location>
</feature>
<evidence type="ECO:0000256" key="6">
    <source>
        <dbReference type="ARBA" id="ARBA00023157"/>
    </source>
</evidence>
<dbReference type="FunFam" id="2.10.25.10:FF:000014">
    <property type="entry name" value="Latent-transforming growth factor beta-binding protein 3"/>
    <property type="match status" value="1"/>
</dbReference>
<dbReference type="InterPro" id="IPR001881">
    <property type="entry name" value="EGF-like_Ca-bd_dom"/>
</dbReference>
<dbReference type="GO" id="GO:0005576">
    <property type="term" value="C:extracellular region"/>
    <property type="evidence" value="ECO:0007669"/>
    <property type="project" value="UniProtKB-SubCell"/>
</dbReference>
<dbReference type="SUPFAM" id="SSF57184">
    <property type="entry name" value="Growth factor receptor domain"/>
    <property type="match status" value="2"/>
</dbReference>
<dbReference type="PROSITE" id="PS00022">
    <property type="entry name" value="EGF_1"/>
    <property type="match status" value="7"/>
</dbReference>
<feature type="domain" description="EGF-like" evidence="10">
    <location>
        <begin position="521"/>
        <end position="559"/>
    </location>
</feature>
<dbReference type="Pfam" id="PF07645">
    <property type="entry name" value="EGF_CA"/>
    <property type="match status" value="13"/>
</dbReference>
<evidence type="ECO:0000313" key="13">
    <source>
        <dbReference type="Proteomes" id="UP001165289"/>
    </source>
</evidence>
<feature type="domain" description="EGF-like" evidence="10">
    <location>
        <begin position="442"/>
        <end position="478"/>
    </location>
</feature>
<evidence type="ECO:0000256" key="7">
    <source>
        <dbReference type="ARBA" id="ARBA00023180"/>
    </source>
</evidence>
<dbReference type="InterPro" id="IPR049883">
    <property type="entry name" value="NOTCH1_EGF-like"/>
</dbReference>
<feature type="domain" description="EGF-like" evidence="10">
    <location>
        <begin position="999"/>
        <end position="1036"/>
    </location>
</feature>
<dbReference type="PANTHER" id="PTHR12916">
    <property type="entry name" value="CYTOCHROME C OXIDASE POLYPEPTIDE VIC-2"/>
    <property type="match status" value="1"/>
</dbReference>
<sequence>MHLYLLEVFIFLSTIYGTHGQSLFCINECDCCNNVRSSCIITIFGVTDCCDSTLAKGNIDLSTGECTLCPDCENEAVCEIDPITANYSAFITRPTAGNFLFTISVTVTCPQASNLDLFYARGTTSDDLFITVHPGTGIVSVVIASPPNEVRTYSGSIKVQLIQNGVDVLSTVNVPYNFTVYDAIQSNATEYTATTTNSRVGGLYLFTAGTITPNFTVVYSIKPLIGDPDSISIDNTTGRAITSTIQPPIVIRDYLGVVEMAYTSDLDPSLTGVIEVQFSFTIALPLTPDPSLYPVILTFPPTTPLNIMAFTITYSFFPGFTINSFIYDLFEEGNRLNIDHSTNSFTFPINSNTEVKRYPENRNEELSISYFSKEMYEDGPNNFENVYKGTLNAYYSIFLIDPCGFSPNDNNTCQNGGVCSISGFTFNCSCTEFFEGSKCGFDVNECTDPTYCNTGVCNNTFGGFSCSCPVGYTGVRCFTDVNECDFVPAICLNQGVCTNTIGSYLCNCTATGYEGDNCQNNVNECTENVDLCSPGVCTDADGSFLCNCTETGHRGMLCKEEIDECNEQPGLCQNNGVCTNTIGSYLCNCSYTGFEGINCENNIDECTVDAILCQPGVCIDSEGSFGCNCTETGFIGELCTVDINECSFDPSVCMNNGVCSNTNGSFLCNCANTGYTGLICSQDINECLILPSLCKNNGSCINSPGLYDCNCTNTGYEGDNCEININECEITPTICGTGQCIDKEGTYLCNCTSTGFVGSNCDIDVNECNQVPPICQNNGTCSNIAPYYSCSCNNTGYTGENCEIDIDECLMPNQCNNGVCNNTLGSFTCECNAGYTGLLCDIDIIECDIPDICNNGTCNNTQGSFSCSCFVGYKSQLCDEDVNECNTIFGLCSSGDCNNLFGSYFCDCTGTGYRGENCTVNIDECFEDTNICNNGNCTDTPGSYNCNCFPGYTGDNCSINIDECTDIPDLCNNSTCIDTPGSYTCVCRAGITGNNCVDDINECLDTTLCTPGTCRNILGSYTCNCSNTGFKGRNCTDDINECLNTIICNAGSCIDESGSFTCNCTNTGFTGSLCETDIDECNTLFPCLNSGICNNIPGSYECVCPSGFTGNNCGEDVNECLTVPNICNLGTCINNIGNFSCACPAGVTGSTCNVSMNGTVVCPAGMGCTSDKDCMSCLCHRNFTYLKPVYVLLSEPLVFDGDMLLPFEREIQPEIVGDVTIVAKLRQTKYDEGYVMFIGSSTVYRNLGLFLDYNSSTAYLFYTRAGASSYTKIQVTSFDVRGPSVHTIAVVLNFTNSEAIFFKNGVMVDTQPLTGTPDYILGERKNSRVMFVGGRIENLFKFTGWMEYVFLYPFGLTQSQITKLHDEGPIVYDGTGRCRGDVTSDICISRPHYKPSVPTQHHSFATKTRCDSSRYPSRGLSGVYTCSPISNTQECSINSNCPSGHACGEYLPRDGHSLLPAVFDPYFHAFRYALLEEETEFFGFDPITISITKRPILTLDLTIFVTFRQLFDNEGYIVAKGVSAHARDFGLYLRGTSNTVWFVYKSKTGFHDYAIFSNITVDDELDHTMAVVLLQADNSRFVYLYVDGLPRGCVKINNRVVFTPEINRLTIGGRPGTDEFNFEGIIYKLHIFDVALSFSAISDLHNVFSNNLLVRYCTPLQTTGDSCYIERRTPFFKCESDLGCVPTRFFNRTIPVLPQQDKCYGVPYTLGQCLSCDCPTPAANQLVCGINGVTYADDCFLNCAGATLFTEGPCITYQARFDLFAGGNE</sequence>
<keyword evidence="3 8" id="KW-0245">EGF-like domain</keyword>
<evidence type="ECO:0000259" key="10">
    <source>
        <dbReference type="PROSITE" id="PS50026"/>
    </source>
</evidence>
<feature type="domain" description="EGF-like" evidence="10">
    <location>
        <begin position="764"/>
        <end position="803"/>
    </location>
</feature>
<dbReference type="PROSITE" id="PS00010">
    <property type="entry name" value="ASX_HYDROXYL"/>
    <property type="match status" value="18"/>
</dbReference>
<dbReference type="Gene3D" id="2.10.25.10">
    <property type="entry name" value="Laminin"/>
    <property type="match status" value="17"/>
</dbReference>
<evidence type="ECO:0000259" key="11">
    <source>
        <dbReference type="PROSITE" id="PS51465"/>
    </source>
</evidence>
<reference evidence="12 13" key="1">
    <citation type="journal article" date="2023" name="BMC Biol.">
        <title>The compact genome of the sponge Oopsacas minuta (Hexactinellida) is lacking key metazoan core genes.</title>
        <authorList>
            <person name="Santini S."/>
            <person name="Schenkelaars Q."/>
            <person name="Jourda C."/>
            <person name="Duchesne M."/>
            <person name="Belahbib H."/>
            <person name="Rocher C."/>
            <person name="Selva M."/>
            <person name="Riesgo A."/>
            <person name="Vervoort M."/>
            <person name="Leys S.P."/>
            <person name="Kodjabachian L."/>
            <person name="Le Bivic A."/>
            <person name="Borchiellini C."/>
            <person name="Claverie J.M."/>
            <person name="Renard E."/>
        </authorList>
    </citation>
    <scope>NUCLEOTIDE SEQUENCE [LARGE SCALE GENOMIC DNA]</scope>
    <source>
        <strain evidence="12">SPO-2</strain>
    </source>
</reference>
<feature type="disulfide bond" evidence="8">
    <location>
        <begin position="1104"/>
        <end position="1113"/>
    </location>
</feature>
<dbReference type="InterPro" id="IPR009030">
    <property type="entry name" value="Growth_fac_rcpt_cys_sf"/>
</dbReference>
<feature type="domain" description="EGF-like" evidence="10">
    <location>
        <begin position="683"/>
        <end position="722"/>
    </location>
</feature>
<feature type="domain" description="EGF-like" evidence="10">
    <location>
        <begin position="843"/>
        <end position="879"/>
    </location>
</feature>
<dbReference type="SMART" id="SM00181">
    <property type="entry name" value="EGF"/>
    <property type="match status" value="19"/>
</dbReference>
<feature type="domain" description="Kazal-like" evidence="11">
    <location>
        <begin position="1707"/>
        <end position="1756"/>
    </location>
</feature>
<feature type="disulfide bond" evidence="8">
    <location>
        <begin position="948"/>
        <end position="957"/>
    </location>
</feature>
<proteinExistence type="predicted"/>
<comment type="subcellular location">
    <subcellularLocation>
        <location evidence="1">Secreted</location>
    </subcellularLocation>
</comment>
<dbReference type="FunFam" id="2.10.25.10:FF:000173">
    <property type="entry name" value="Neurogenic locus notch protein 2"/>
    <property type="match status" value="2"/>
</dbReference>
<feature type="domain" description="EGF-like" evidence="10">
    <location>
        <begin position="805"/>
        <end position="841"/>
    </location>
</feature>
<keyword evidence="7" id="KW-0325">Glycoprotein</keyword>
<comment type="caution">
    <text evidence="12">The sequence shown here is derived from an EMBL/GenBank/DDBJ whole genome shotgun (WGS) entry which is preliminary data.</text>
</comment>
<feature type="domain" description="EGF-like" evidence="10">
    <location>
        <begin position="921"/>
        <end position="958"/>
    </location>
</feature>
<keyword evidence="5" id="KW-0677">Repeat</keyword>
<dbReference type="PROSITE" id="PS50026">
    <property type="entry name" value="EGF_3"/>
    <property type="match status" value="19"/>
</dbReference>
<name>A0AAV7KFQ4_9METZ</name>
<protein>
    <submittedName>
        <fullName evidence="12">Neurogenic locus Notch protein-like</fullName>
    </submittedName>
</protein>
<dbReference type="PROSITE" id="PS51465">
    <property type="entry name" value="KAZAL_2"/>
    <property type="match status" value="1"/>
</dbReference>
<dbReference type="SUPFAM" id="SSF100895">
    <property type="entry name" value="Kazal-type serine protease inhibitors"/>
    <property type="match status" value="1"/>
</dbReference>
<comment type="caution">
    <text evidence="8">Lacks conserved residue(s) required for the propagation of feature annotation.</text>
</comment>
<feature type="domain" description="EGF-like" evidence="10">
    <location>
        <begin position="724"/>
        <end position="762"/>
    </location>
</feature>
<evidence type="ECO:0000256" key="8">
    <source>
        <dbReference type="PROSITE-ProRule" id="PRU00076"/>
    </source>
</evidence>
<feature type="domain" description="EGF-like" evidence="10">
    <location>
        <begin position="642"/>
        <end position="681"/>
    </location>
</feature>
<feature type="disulfide bond" evidence="8">
    <location>
        <begin position="430"/>
        <end position="439"/>
    </location>
</feature>
<evidence type="ECO:0000256" key="3">
    <source>
        <dbReference type="ARBA" id="ARBA00022536"/>
    </source>
</evidence>
<feature type="disulfide bond" evidence="8">
    <location>
        <begin position="987"/>
        <end position="996"/>
    </location>
</feature>
<dbReference type="Proteomes" id="UP001165289">
    <property type="component" value="Unassembled WGS sequence"/>
</dbReference>
<keyword evidence="4 9" id="KW-0732">Signal</keyword>
<evidence type="ECO:0000256" key="5">
    <source>
        <dbReference type="ARBA" id="ARBA00022737"/>
    </source>
</evidence>
<dbReference type="InterPro" id="IPR002350">
    <property type="entry name" value="Kazal_dom"/>
</dbReference>
<evidence type="ECO:0000256" key="9">
    <source>
        <dbReference type="SAM" id="SignalP"/>
    </source>
</evidence>
<evidence type="ECO:0000256" key="2">
    <source>
        <dbReference type="ARBA" id="ARBA00022525"/>
    </source>
</evidence>
<dbReference type="GO" id="GO:0005112">
    <property type="term" value="F:Notch binding"/>
    <property type="evidence" value="ECO:0007669"/>
    <property type="project" value="TreeGrafter"/>
</dbReference>
<feature type="domain" description="EGF-like" evidence="10">
    <location>
        <begin position="399"/>
        <end position="440"/>
    </location>
</feature>
<organism evidence="12 13">
    <name type="scientific">Oopsacas minuta</name>
    <dbReference type="NCBI Taxonomy" id="111878"/>
    <lineage>
        <taxon>Eukaryota</taxon>
        <taxon>Metazoa</taxon>
        <taxon>Porifera</taxon>
        <taxon>Hexactinellida</taxon>
        <taxon>Hexasterophora</taxon>
        <taxon>Lyssacinosida</taxon>
        <taxon>Leucopsacidae</taxon>
        <taxon>Oopsacas</taxon>
    </lineage>
</organism>
<dbReference type="CDD" id="cd00054">
    <property type="entry name" value="EGF_CA"/>
    <property type="match status" value="14"/>
</dbReference>
<dbReference type="InterPro" id="IPR000152">
    <property type="entry name" value="EGF-type_Asp/Asn_hydroxyl_site"/>
</dbReference>
<keyword evidence="13" id="KW-1185">Reference proteome</keyword>
<dbReference type="EMBL" id="JAKMXF010000036">
    <property type="protein sequence ID" value="KAI6660246.1"/>
    <property type="molecule type" value="Genomic_DNA"/>
</dbReference>
<feature type="chain" id="PRO_5043641950" evidence="9">
    <location>
        <begin position="21"/>
        <end position="1769"/>
    </location>
</feature>
<dbReference type="InterPro" id="IPR013320">
    <property type="entry name" value="ConA-like_dom_sf"/>
</dbReference>
<feature type="domain" description="EGF-like" evidence="10">
    <location>
        <begin position="602"/>
        <end position="640"/>
    </location>
</feature>
<dbReference type="SUPFAM" id="SSF49899">
    <property type="entry name" value="Concanavalin A-like lectins/glucanases"/>
    <property type="match status" value="2"/>
</dbReference>
<dbReference type="SMART" id="SM00280">
    <property type="entry name" value="KAZAL"/>
    <property type="match status" value="1"/>
</dbReference>
<dbReference type="InterPro" id="IPR018097">
    <property type="entry name" value="EGF_Ca-bd_CS"/>
</dbReference>
<evidence type="ECO:0000256" key="1">
    <source>
        <dbReference type="ARBA" id="ARBA00004613"/>
    </source>
</evidence>
<feature type="domain" description="EGF-like" evidence="10">
    <location>
        <begin position="1116"/>
        <end position="1153"/>
    </location>
</feature>
<accession>A0AAV7KFQ4</accession>
<keyword evidence="6 8" id="KW-1015">Disulfide bond</keyword>
<evidence type="ECO:0000256" key="4">
    <source>
        <dbReference type="ARBA" id="ARBA00022729"/>
    </source>
</evidence>
<feature type="domain" description="EGF-like" evidence="10">
    <location>
        <begin position="480"/>
        <end position="519"/>
    </location>
</feature>
<dbReference type="FunFam" id="2.10.25.10:FF:000005">
    <property type="entry name" value="Fibrillin 2"/>
    <property type="match status" value="1"/>
</dbReference>
<evidence type="ECO:0000313" key="12">
    <source>
        <dbReference type="EMBL" id="KAI6660246.1"/>
    </source>
</evidence>
<keyword evidence="2" id="KW-0964">Secreted</keyword>
<feature type="domain" description="EGF-like" evidence="10">
    <location>
        <begin position="1077"/>
        <end position="1114"/>
    </location>
</feature>
<feature type="disulfide bond" evidence="8">
    <location>
        <begin position="468"/>
        <end position="477"/>
    </location>
</feature>
<dbReference type="PROSITE" id="PS01186">
    <property type="entry name" value="EGF_2"/>
    <property type="match status" value="5"/>
</dbReference>
<feature type="domain" description="EGF-like" evidence="10">
    <location>
        <begin position="881"/>
        <end position="919"/>
    </location>
</feature>
<feature type="disulfide bond" evidence="8">
    <location>
        <begin position="831"/>
        <end position="840"/>
    </location>
</feature>
<dbReference type="PROSITE" id="PS01187">
    <property type="entry name" value="EGF_CA"/>
    <property type="match status" value="5"/>
</dbReference>
<dbReference type="GO" id="GO:0007219">
    <property type="term" value="P:Notch signaling pathway"/>
    <property type="evidence" value="ECO:0007669"/>
    <property type="project" value="TreeGrafter"/>
</dbReference>
<feature type="disulfide bond" evidence="8">
    <location>
        <begin position="869"/>
        <end position="878"/>
    </location>
</feature>
<dbReference type="Gene3D" id="2.60.120.200">
    <property type="match status" value="2"/>
</dbReference>
<feature type="signal peptide" evidence="9">
    <location>
        <begin position="1"/>
        <end position="20"/>
    </location>
</feature>
<dbReference type="PANTHER" id="PTHR12916:SF9">
    <property type="entry name" value="NEUROGENIC LOCUS NOTCH HOMOLOG PROTEIN 1-RELATED"/>
    <property type="match status" value="1"/>
</dbReference>
<dbReference type="InterPro" id="IPR000742">
    <property type="entry name" value="EGF"/>
</dbReference>
<feature type="disulfide bond" evidence="8">
    <location>
        <begin position="1143"/>
        <end position="1152"/>
    </location>
</feature>
<feature type="domain" description="EGF-like" evidence="10">
    <location>
        <begin position="1038"/>
        <end position="1075"/>
    </location>
</feature>
<dbReference type="SUPFAM" id="SSF57196">
    <property type="entry name" value="EGF/Laminin"/>
    <property type="match status" value="9"/>
</dbReference>
<dbReference type="InterPro" id="IPR036058">
    <property type="entry name" value="Kazal_dom_sf"/>
</dbReference>
<gene>
    <name evidence="12" type="ORF">LOD99_10444</name>
</gene>
<dbReference type="SMART" id="SM00179">
    <property type="entry name" value="EGF_CA"/>
    <property type="match status" value="18"/>
</dbReference>
<feature type="domain" description="EGF-like" evidence="10">
    <location>
        <begin position="960"/>
        <end position="997"/>
    </location>
</feature>